<dbReference type="GO" id="GO:0070403">
    <property type="term" value="F:NAD+ binding"/>
    <property type="evidence" value="ECO:0007669"/>
    <property type="project" value="InterPro"/>
</dbReference>
<dbReference type="InterPro" id="IPR013328">
    <property type="entry name" value="6PGD_dom2"/>
</dbReference>
<dbReference type="SUPFAM" id="SSF48179">
    <property type="entry name" value="6-phosphogluconate dehydrogenase C-terminal domain-like"/>
    <property type="match status" value="1"/>
</dbReference>
<name>A0A8S3Q7H8_MYTED</name>
<evidence type="ECO:0000256" key="3">
    <source>
        <dbReference type="ARBA" id="ARBA00009463"/>
    </source>
</evidence>
<dbReference type="SUPFAM" id="SSF81296">
    <property type="entry name" value="E set domains"/>
    <property type="match status" value="1"/>
</dbReference>
<dbReference type="GO" id="GO:0006635">
    <property type="term" value="P:fatty acid beta-oxidation"/>
    <property type="evidence" value="ECO:0007669"/>
    <property type="project" value="TreeGrafter"/>
</dbReference>
<dbReference type="InterPro" id="IPR006180">
    <property type="entry name" value="3-OHacyl-CoA_DH_CS"/>
</dbReference>
<keyword evidence="5 11" id="KW-0560">Oxidoreductase</keyword>
<dbReference type="Gene3D" id="1.10.1040.10">
    <property type="entry name" value="N-(1-d-carboxylethyl)-l-norvaline Dehydrogenase, domain 2"/>
    <property type="match status" value="1"/>
</dbReference>
<dbReference type="PANTHER" id="PTHR43561:SF3">
    <property type="entry name" value="HYDROXYACYL-COENZYME A DEHYDROGENASE, MITOCHONDRIAL"/>
    <property type="match status" value="1"/>
</dbReference>
<dbReference type="Proteomes" id="UP000683360">
    <property type="component" value="Unassembled WGS sequence"/>
</dbReference>
<evidence type="ECO:0000256" key="2">
    <source>
        <dbReference type="ARBA" id="ARBA00005189"/>
    </source>
</evidence>
<dbReference type="InterPro" id="IPR006176">
    <property type="entry name" value="3-OHacyl-CoA_DH_NAD-bd"/>
</dbReference>
<evidence type="ECO:0000259" key="10">
    <source>
        <dbReference type="Pfam" id="PF02737"/>
    </source>
</evidence>
<proteinExistence type="inferred from homology"/>
<dbReference type="SUPFAM" id="SSF51735">
    <property type="entry name" value="NAD(P)-binding Rossmann-fold domains"/>
    <property type="match status" value="1"/>
</dbReference>
<comment type="catalytic activity">
    <reaction evidence="8">
        <text>a (3S)-3-hydroxyacyl-CoA + NAD(+) = a 3-oxoacyl-CoA + NADH + H(+)</text>
        <dbReference type="Rhea" id="RHEA:22432"/>
        <dbReference type="ChEBI" id="CHEBI:15378"/>
        <dbReference type="ChEBI" id="CHEBI:57318"/>
        <dbReference type="ChEBI" id="CHEBI:57540"/>
        <dbReference type="ChEBI" id="CHEBI:57945"/>
        <dbReference type="ChEBI" id="CHEBI:90726"/>
        <dbReference type="EC" id="1.1.1.35"/>
    </reaction>
</comment>
<sequence length="345" mass="37872">MAQIFRTTVRSFATTSSRQNAIKTVTVIGGGLMGSGIAQVAATTGHQVVMVDQTDDILGKSKASIQKSLQRVVKKKFAEDPKGGEQFVSDILGRITTQTDSNAAVANSDLVIEAIVENIDVKKKLFSSLDKAAPQHTIFTSNTSSLPIGDIAVSTQRQDRFGGLHFFNPVPMMKLLEVVRIPATSDETFNKLSDFGKAMKKTTVDCKDTPGFIVNRLLVPYTIEAMRMVERGDASFKDVDTAMKLGAGYPMGPFELSDYVGLDTMKFILDGMEGSRLHPEGYATYPFNFPLNSDTPSSYEGKRGYVRYTCSAIIDRPWKFNEIIKEPFTVIHHLDCSQLLSALVS</sequence>
<dbReference type="PANTHER" id="PTHR43561">
    <property type="match status" value="1"/>
</dbReference>
<dbReference type="PROSITE" id="PS00067">
    <property type="entry name" value="3HCDH"/>
    <property type="match status" value="1"/>
</dbReference>
<dbReference type="InterPro" id="IPR036291">
    <property type="entry name" value="NAD(P)-bd_dom_sf"/>
</dbReference>
<evidence type="ECO:0000256" key="7">
    <source>
        <dbReference type="ARBA" id="ARBA00023128"/>
    </source>
</evidence>
<accession>A0A8S3Q7H8</accession>
<feature type="domain" description="3-hydroxyacyl-CoA dehydrogenase NAD binding" evidence="10">
    <location>
        <begin position="24"/>
        <end position="209"/>
    </location>
</feature>
<dbReference type="Pfam" id="PF02737">
    <property type="entry name" value="3HCDH_N"/>
    <property type="match status" value="1"/>
</dbReference>
<dbReference type="InterPro" id="IPR006108">
    <property type="entry name" value="3HC_DH_C"/>
</dbReference>
<comment type="caution">
    <text evidence="11">The sequence shown here is derived from an EMBL/GenBank/DDBJ whole genome shotgun (WGS) entry which is preliminary data.</text>
</comment>
<keyword evidence="12" id="KW-1185">Reference proteome</keyword>
<evidence type="ECO:0000256" key="4">
    <source>
        <dbReference type="ARBA" id="ARBA00013000"/>
    </source>
</evidence>
<dbReference type="Gene3D" id="3.40.50.720">
    <property type="entry name" value="NAD(P)-binding Rossmann-like Domain"/>
    <property type="match status" value="1"/>
</dbReference>
<dbReference type="FunFam" id="3.40.50.720:FF:000258">
    <property type="entry name" value="Hydroxyacyl-coenzyme A dehydrogenase, mitochondrial"/>
    <property type="match status" value="1"/>
</dbReference>
<gene>
    <name evidence="11" type="ORF">MEDL_6686</name>
</gene>
<dbReference type="EMBL" id="CAJPWZ010000362">
    <property type="protein sequence ID" value="CAG2191417.1"/>
    <property type="molecule type" value="Genomic_DNA"/>
</dbReference>
<dbReference type="InterPro" id="IPR014756">
    <property type="entry name" value="Ig_E-set"/>
</dbReference>
<evidence type="ECO:0000256" key="6">
    <source>
        <dbReference type="ARBA" id="ARBA00023027"/>
    </source>
</evidence>
<dbReference type="Pfam" id="PF00725">
    <property type="entry name" value="3HCDH"/>
    <property type="match status" value="1"/>
</dbReference>
<protein>
    <recommendedName>
        <fullName evidence="4">3-hydroxyacyl-CoA dehydrogenase</fullName>
        <ecNumber evidence="4">1.1.1.35</ecNumber>
    </recommendedName>
</protein>
<organism evidence="11 12">
    <name type="scientific">Mytilus edulis</name>
    <name type="common">Blue mussel</name>
    <dbReference type="NCBI Taxonomy" id="6550"/>
    <lineage>
        <taxon>Eukaryota</taxon>
        <taxon>Metazoa</taxon>
        <taxon>Spiralia</taxon>
        <taxon>Lophotrochozoa</taxon>
        <taxon>Mollusca</taxon>
        <taxon>Bivalvia</taxon>
        <taxon>Autobranchia</taxon>
        <taxon>Pteriomorphia</taxon>
        <taxon>Mytilida</taxon>
        <taxon>Mytiloidea</taxon>
        <taxon>Mytilidae</taxon>
        <taxon>Mytilinae</taxon>
        <taxon>Mytilus</taxon>
    </lineage>
</organism>
<keyword evidence="7" id="KW-0496">Mitochondrion</keyword>
<dbReference type="AlphaFoldDB" id="A0A8S3Q7H8"/>
<comment type="pathway">
    <text evidence="2">Lipid metabolism.</text>
</comment>
<evidence type="ECO:0000259" key="9">
    <source>
        <dbReference type="Pfam" id="PF00725"/>
    </source>
</evidence>
<evidence type="ECO:0000256" key="8">
    <source>
        <dbReference type="ARBA" id="ARBA00049556"/>
    </source>
</evidence>
<dbReference type="OrthoDB" id="5958943at2759"/>
<comment type="similarity">
    <text evidence="3">Belongs to the 3-hydroxyacyl-CoA dehydrogenase family.</text>
</comment>
<keyword evidence="6" id="KW-0520">NAD</keyword>
<reference evidence="11" key="1">
    <citation type="submission" date="2021-03" db="EMBL/GenBank/DDBJ databases">
        <authorList>
            <person name="Bekaert M."/>
        </authorList>
    </citation>
    <scope>NUCLEOTIDE SEQUENCE</scope>
</reference>
<dbReference type="EC" id="1.1.1.35" evidence="4"/>
<dbReference type="InterPro" id="IPR008927">
    <property type="entry name" value="6-PGluconate_DH-like_C_sf"/>
</dbReference>
<evidence type="ECO:0000256" key="5">
    <source>
        <dbReference type="ARBA" id="ARBA00023002"/>
    </source>
</evidence>
<comment type="subcellular location">
    <subcellularLocation>
        <location evidence="1">Mitochondrion matrix</location>
    </subcellularLocation>
</comment>
<dbReference type="GO" id="GO:0003857">
    <property type="term" value="F:(3S)-3-hydroxyacyl-CoA dehydrogenase (NAD+) activity"/>
    <property type="evidence" value="ECO:0007669"/>
    <property type="project" value="UniProtKB-EC"/>
</dbReference>
<evidence type="ECO:0000313" key="12">
    <source>
        <dbReference type="Proteomes" id="UP000683360"/>
    </source>
</evidence>
<dbReference type="GO" id="GO:0005759">
    <property type="term" value="C:mitochondrial matrix"/>
    <property type="evidence" value="ECO:0007669"/>
    <property type="project" value="UniProtKB-SubCell"/>
</dbReference>
<evidence type="ECO:0000256" key="1">
    <source>
        <dbReference type="ARBA" id="ARBA00004305"/>
    </source>
</evidence>
<dbReference type="InterPro" id="IPR052242">
    <property type="entry name" value="Mito_3-hydroxyacyl-CoA_DH"/>
</dbReference>
<feature type="domain" description="3-hydroxyacyl-CoA dehydrogenase C-terminal" evidence="9">
    <location>
        <begin position="211"/>
        <end position="274"/>
    </location>
</feature>
<evidence type="ECO:0000313" key="11">
    <source>
        <dbReference type="EMBL" id="CAG2191417.1"/>
    </source>
</evidence>